<reference evidence="2" key="1">
    <citation type="submission" date="2023-07" db="EMBL/GenBank/DDBJ databases">
        <title>Chromosome-level Genome Assembly of Striped Snakehead (Channa striata).</title>
        <authorList>
            <person name="Liu H."/>
        </authorList>
    </citation>
    <scope>NUCLEOTIDE SEQUENCE</scope>
    <source>
        <strain evidence="2">Gz</strain>
        <tissue evidence="2">Muscle</tissue>
    </source>
</reference>
<feature type="compositionally biased region" description="Basic and acidic residues" evidence="1">
    <location>
        <begin position="115"/>
        <end position="148"/>
    </location>
</feature>
<organism evidence="2 3">
    <name type="scientific">Channa striata</name>
    <name type="common">Snakehead murrel</name>
    <name type="synonym">Ophicephalus striatus</name>
    <dbReference type="NCBI Taxonomy" id="64152"/>
    <lineage>
        <taxon>Eukaryota</taxon>
        <taxon>Metazoa</taxon>
        <taxon>Chordata</taxon>
        <taxon>Craniata</taxon>
        <taxon>Vertebrata</taxon>
        <taxon>Euteleostomi</taxon>
        <taxon>Actinopterygii</taxon>
        <taxon>Neopterygii</taxon>
        <taxon>Teleostei</taxon>
        <taxon>Neoteleostei</taxon>
        <taxon>Acanthomorphata</taxon>
        <taxon>Anabantaria</taxon>
        <taxon>Anabantiformes</taxon>
        <taxon>Channoidei</taxon>
        <taxon>Channidae</taxon>
        <taxon>Channa</taxon>
    </lineage>
</organism>
<dbReference type="Proteomes" id="UP001187415">
    <property type="component" value="Unassembled WGS sequence"/>
</dbReference>
<gene>
    <name evidence="2" type="ORF">Q5P01_024974</name>
</gene>
<proteinExistence type="predicted"/>
<accession>A0AA88IMC2</accession>
<evidence type="ECO:0000256" key="1">
    <source>
        <dbReference type="SAM" id="MobiDB-lite"/>
    </source>
</evidence>
<protein>
    <submittedName>
        <fullName evidence="2">Uncharacterized protein</fullName>
    </submittedName>
</protein>
<keyword evidence="3" id="KW-1185">Reference proteome</keyword>
<dbReference type="AlphaFoldDB" id="A0AA88IMC2"/>
<feature type="compositionally biased region" description="Basic and acidic residues" evidence="1">
    <location>
        <begin position="92"/>
        <end position="103"/>
    </location>
</feature>
<feature type="region of interest" description="Disordered" evidence="1">
    <location>
        <begin position="215"/>
        <end position="243"/>
    </location>
</feature>
<comment type="caution">
    <text evidence="2">The sequence shown here is derived from an EMBL/GenBank/DDBJ whole genome shotgun (WGS) entry which is preliminary data.</text>
</comment>
<feature type="region of interest" description="Disordered" evidence="1">
    <location>
        <begin position="84"/>
        <end position="182"/>
    </location>
</feature>
<sequence length="243" mass="26921">MPPPGRTRPGAITCRRDSPSVVLVERRSPLERQDWILIDHLMVIEREAFPGHRAEWGHGESRRSSAGLDGRPGFFTSGTWIAGSSRRTAATRRADLSRSRGPEEFSDLDPSYATREGRSDSETDNRSYREDRAMHDRSSGAARAEPRESAWLGLPPETRARDGRPSPSDAGQLETAGCCPAPGAARDFERILEDHGEPRSDQRRVDYLYRVAPEAPLHGPSWADSLSPTPERPELARAGVTET</sequence>
<name>A0AA88IMC2_CHASR</name>
<evidence type="ECO:0000313" key="3">
    <source>
        <dbReference type="Proteomes" id="UP001187415"/>
    </source>
</evidence>
<evidence type="ECO:0000313" key="2">
    <source>
        <dbReference type="EMBL" id="KAK2819413.1"/>
    </source>
</evidence>
<dbReference type="EMBL" id="JAUPFM010000020">
    <property type="protein sequence ID" value="KAK2819413.1"/>
    <property type="molecule type" value="Genomic_DNA"/>
</dbReference>